<dbReference type="GO" id="GO:0071949">
    <property type="term" value="F:FAD binding"/>
    <property type="evidence" value="ECO:0007669"/>
    <property type="project" value="InterPro"/>
</dbReference>
<evidence type="ECO:0000256" key="4">
    <source>
        <dbReference type="ARBA" id="ARBA00023002"/>
    </source>
</evidence>
<dbReference type="InterPro" id="IPR002938">
    <property type="entry name" value="FAD-bd"/>
</dbReference>
<dbReference type="Proteomes" id="UP000308199">
    <property type="component" value="Unassembled WGS sequence"/>
</dbReference>
<evidence type="ECO:0008006" key="9">
    <source>
        <dbReference type="Google" id="ProtNLM"/>
    </source>
</evidence>
<dbReference type="CDD" id="cd02979">
    <property type="entry name" value="PHOX_C"/>
    <property type="match status" value="1"/>
</dbReference>
<evidence type="ECO:0000313" key="8">
    <source>
        <dbReference type="Proteomes" id="UP000308199"/>
    </source>
</evidence>
<dbReference type="Gene3D" id="3.50.50.60">
    <property type="entry name" value="FAD/NAD(P)-binding domain"/>
    <property type="match status" value="1"/>
</dbReference>
<keyword evidence="4" id="KW-0560">Oxidoreductase</keyword>
<dbReference type="Gene3D" id="3.40.30.20">
    <property type="match status" value="1"/>
</dbReference>
<protein>
    <recommendedName>
        <fullName evidence="9">FAD-binding domain-containing protein</fullName>
    </recommendedName>
</protein>
<dbReference type="InterPro" id="IPR012941">
    <property type="entry name" value="Phe_hydrox_C_dim_dom"/>
</dbReference>
<keyword evidence="8" id="KW-1185">Reference proteome</keyword>
<evidence type="ECO:0000259" key="6">
    <source>
        <dbReference type="Pfam" id="PF07976"/>
    </source>
</evidence>
<dbReference type="SUPFAM" id="SSF51905">
    <property type="entry name" value="FAD/NAD(P)-binding domain"/>
    <property type="match status" value="1"/>
</dbReference>
<dbReference type="PRINTS" id="PR00420">
    <property type="entry name" value="RNGMNOXGNASE"/>
</dbReference>
<dbReference type="PANTHER" id="PTHR43004:SF20">
    <property type="entry name" value="2-MONOOXYGENASE, PUTATIVE (AFU_ORTHOLOGUE AFUA_1G13660)-RELATED"/>
    <property type="match status" value="1"/>
</dbReference>
<evidence type="ECO:0000256" key="2">
    <source>
        <dbReference type="ARBA" id="ARBA00022630"/>
    </source>
</evidence>
<dbReference type="InterPro" id="IPR050641">
    <property type="entry name" value="RIFMO-like"/>
</dbReference>
<dbReference type="PANTHER" id="PTHR43004">
    <property type="entry name" value="TRK SYSTEM POTASSIUM UPTAKE PROTEIN"/>
    <property type="match status" value="1"/>
</dbReference>
<evidence type="ECO:0000256" key="1">
    <source>
        <dbReference type="ARBA" id="ARBA00007801"/>
    </source>
</evidence>
<comment type="caution">
    <text evidence="7">The sequence shown here is derived from an EMBL/GenBank/DDBJ whole genome shotgun (WGS) entry which is preliminary data.</text>
</comment>
<feature type="domain" description="FAD-binding" evidence="5">
    <location>
        <begin position="16"/>
        <end position="389"/>
    </location>
</feature>
<dbReference type="InterPro" id="IPR036249">
    <property type="entry name" value="Thioredoxin-like_sf"/>
</dbReference>
<dbReference type="AlphaFoldDB" id="A0A4S4KT54"/>
<dbReference type="InterPro" id="IPR038220">
    <property type="entry name" value="PHOX_C_sf"/>
</dbReference>
<gene>
    <name evidence="7" type="ORF">EW145_g6846</name>
</gene>
<feature type="domain" description="Phenol hydroxylase-like C-terminal dimerisation" evidence="6">
    <location>
        <begin position="431"/>
        <end position="617"/>
    </location>
</feature>
<dbReference type="EMBL" id="SGPK01000572">
    <property type="protein sequence ID" value="THH01836.1"/>
    <property type="molecule type" value="Genomic_DNA"/>
</dbReference>
<reference evidence="7 8" key="1">
    <citation type="submission" date="2019-02" db="EMBL/GenBank/DDBJ databases">
        <title>Genome sequencing of the rare red list fungi Phellinidium pouzarii.</title>
        <authorList>
            <person name="Buettner E."/>
            <person name="Kellner H."/>
        </authorList>
    </citation>
    <scope>NUCLEOTIDE SEQUENCE [LARGE SCALE GENOMIC DNA]</scope>
    <source>
        <strain evidence="7 8">DSM 108285</strain>
    </source>
</reference>
<keyword evidence="3" id="KW-0274">FAD</keyword>
<name>A0A4S4KT54_9AGAM</name>
<proteinExistence type="inferred from homology"/>
<evidence type="ECO:0000259" key="5">
    <source>
        <dbReference type="Pfam" id="PF01494"/>
    </source>
</evidence>
<dbReference type="Pfam" id="PF07976">
    <property type="entry name" value="Phe_hydrox_dim"/>
    <property type="match status" value="1"/>
</dbReference>
<dbReference type="Gene3D" id="3.30.9.10">
    <property type="entry name" value="D-Amino Acid Oxidase, subunit A, domain 2"/>
    <property type="match status" value="1"/>
</dbReference>
<keyword evidence="2" id="KW-0285">Flavoprotein</keyword>
<dbReference type="GO" id="GO:0016709">
    <property type="term" value="F:oxidoreductase activity, acting on paired donors, with incorporation or reduction of molecular oxygen, NAD(P)H as one donor, and incorporation of one atom of oxygen"/>
    <property type="evidence" value="ECO:0007669"/>
    <property type="project" value="UniProtKB-ARBA"/>
</dbReference>
<dbReference type="InterPro" id="IPR036188">
    <property type="entry name" value="FAD/NAD-bd_sf"/>
</dbReference>
<accession>A0A4S4KT54</accession>
<dbReference type="SUPFAM" id="SSF54373">
    <property type="entry name" value="FAD-linked reductases, C-terminal domain"/>
    <property type="match status" value="1"/>
</dbReference>
<comment type="similarity">
    <text evidence="1">Belongs to the PheA/TfdB FAD monooxygenase family.</text>
</comment>
<evidence type="ECO:0000313" key="7">
    <source>
        <dbReference type="EMBL" id="THH01836.1"/>
    </source>
</evidence>
<dbReference type="SUPFAM" id="SSF52833">
    <property type="entry name" value="Thioredoxin-like"/>
    <property type="match status" value="1"/>
</dbReference>
<organism evidence="7 8">
    <name type="scientific">Phellinidium pouzarii</name>
    <dbReference type="NCBI Taxonomy" id="167371"/>
    <lineage>
        <taxon>Eukaryota</taxon>
        <taxon>Fungi</taxon>
        <taxon>Dikarya</taxon>
        <taxon>Basidiomycota</taxon>
        <taxon>Agaricomycotina</taxon>
        <taxon>Agaricomycetes</taxon>
        <taxon>Hymenochaetales</taxon>
        <taxon>Hymenochaetaceae</taxon>
        <taxon>Phellinidium</taxon>
    </lineage>
</organism>
<dbReference type="Pfam" id="PF01494">
    <property type="entry name" value="FAD_binding_3"/>
    <property type="match status" value="1"/>
</dbReference>
<evidence type="ECO:0000256" key="3">
    <source>
        <dbReference type="ARBA" id="ARBA00022827"/>
    </source>
</evidence>
<sequence>MVEFPFASLRTKESVVDVLIIGAGPAGLMAANAFVKAGISVRIIDKRSKKVEVGQADGIQPRTLEVLKSYGIAERLVQEGNRIYLSSFYDPSPEGGLKLSGRAAANTKLSQKGRYPYSVTFHQGLIEDILIDSIHKEGLEVDRSLQPTAIELNENENEIESDESYPIKVFLRSLDSAVGENDTEVVKAKYVLGSDGAHSWVRKELGITMDGEHSNYVWGVVDTVPSTNFPDIRNRCLIHSLEGSMMIIPREHDVVRLYTQLSDEDAQEVIDVKGRVDLTKWGPERLLEICKTQLQPYEITFPHEIRWWALYIIGQRVASAFSKHGRVFIAGDACHTHSPKAGQGMNASMNDSHNLAWKLAYVLRGWADRKLLETYEFERRKYAKDLIDFDRKWAKLFSGKPRTEQNKDGVSHEEMFKAYETFGGFTSGTGIQYAPSLITNTTFQHLASELAIGTRMPPQTIIRAADARSFELQDLLPSDTRFKILIFAGDLHVETQKSALEDLVMAATSEAGFLTKYGSRGRKDSGWATVFDILTILVDAKEKVDYTTVPEALRPHWSKIFIDDEAISECRGGNAYKNFGISHNGVVVVVRPDGYVGMIAPLDGTEDINKYFAGFMKLVTVKN</sequence>
<dbReference type="OrthoDB" id="1716816at2759"/>